<keyword evidence="3" id="KW-0560">Oxidoreductase</keyword>
<dbReference type="InterPro" id="IPR002397">
    <property type="entry name" value="Cyt_P450_B"/>
</dbReference>
<protein>
    <submittedName>
        <fullName evidence="4">Cytochrome P450</fullName>
    </submittedName>
</protein>
<gene>
    <name evidence="4" type="ORF">RM530_18140</name>
</gene>
<organism evidence="4 5">
    <name type="scientific">Banduia mediterranea</name>
    <dbReference type="NCBI Taxonomy" id="3075609"/>
    <lineage>
        <taxon>Bacteria</taxon>
        <taxon>Pseudomonadati</taxon>
        <taxon>Pseudomonadota</taxon>
        <taxon>Gammaproteobacteria</taxon>
        <taxon>Nevskiales</taxon>
        <taxon>Algiphilaceae</taxon>
        <taxon>Banduia</taxon>
    </lineage>
</organism>
<dbReference type="InterPro" id="IPR017972">
    <property type="entry name" value="Cyt_P450_CS"/>
</dbReference>
<name>A0ABU2WN23_9GAMM</name>
<accession>A0ABU2WN23</accession>
<dbReference type="EMBL" id="JAVRIC010000045">
    <property type="protein sequence ID" value="MDT0499265.1"/>
    <property type="molecule type" value="Genomic_DNA"/>
</dbReference>
<dbReference type="PROSITE" id="PS00086">
    <property type="entry name" value="CYTOCHROME_P450"/>
    <property type="match status" value="1"/>
</dbReference>
<proteinExistence type="inferred from homology"/>
<keyword evidence="3" id="KW-0408">Iron</keyword>
<sequence length="431" mass="48699">MNATNNPAAAGCPIASTAMLSPNEVPLDQIDVADAELFRSDAVFGYFDRLRREDPIHYCSTNKLYGPYWSVTRFKDIVEVETKPQIFSSEARGITIEDDTLGLGTPMFIAMDPPKHGEQRMSVSPAVSPENLMNLEVGIRQRTNEVLDGLPVNQTFDWVDRVSIELTTQMLAILFGFPQEHRRMLTRWSEVGSASPESGSSVVESPEARMQELHMCLGYFTALWHQRAAAEPQPDLISMLAHAEATRDMPSRPLEFLGNLMLLIIGGNDTTRSTMSGSVLALNRNPEEYRKLCARPELVTSFVPEAIRWQTPLTHMRRTALCDTMLGGKQIRKGDRIVMWYLSGNRDPQSIERPDEFIIDRKNPRHQIAFGFGIHRCLGNRLAELQLRVLWEEALKRWNKPMQIEVVGDPVPVDTSIIFRGFSHLPVRINA</sequence>
<dbReference type="CDD" id="cd11033">
    <property type="entry name" value="CYP142-like"/>
    <property type="match status" value="1"/>
</dbReference>
<reference evidence="4 5" key="1">
    <citation type="submission" date="2023-09" db="EMBL/GenBank/DDBJ databases">
        <authorList>
            <person name="Rey-Velasco X."/>
        </authorList>
    </citation>
    <scope>NUCLEOTIDE SEQUENCE [LARGE SCALE GENOMIC DNA]</scope>
    <source>
        <strain evidence="4 5">W345</strain>
    </source>
</reference>
<dbReference type="InterPro" id="IPR036396">
    <property type="entry name" value="Cyt_P450_sf"/>
</dbReference>
<comment type="similarity">
    <text evidence="2 3">Belongs to the cytochrome P450 family.</text>
</comment>
<dbReference type="Pfam" id="PF00067">
    <property type="entry name" value="p450"/>
    <property type="match status" value="1"/>
</dbReference>
<dbReference type="PANTHER" id="PTHR46696:SF1">
    <property type="entry name" value="CYTOCHROME P450 YJIB-RELATED"/>
    <property type="match status" value="1"/>
</dbReference>
<keyword evidence="3" id="KW-0503">Monooxygenase</keyword>
<evidence type="ECO:0000256" key="3">
    <source>
        <dbReference type="RuleBase" id="RU000461"/>
    </source>
</evidence>
<evidence type="ECO:0000313" key="4">
    <source>
        <dbReference type="EMBL" id="MDT0499265.1"/>
    </source>
</evidence>
<keyword evidence="3" id="KW-0349">Heme</keyword>
<evidence type="ECO:0000313" key="5">
    <source>
        <dbReference type="Proteomes" id="UP001254608"/>
    </source>
</evidence>
<comment type="caution">
    <text evidence="4">The sequence shown here is derived from an EMBL/GenBank/DDBJ whole genome shotgun (WGS) entry which is preliminary data.</text>
</comment>
<evidence type="ECO:0000256" key="2">
    <source>
        <dbReference type="ARBA" id="ARBA00010617"/>
    </source>
</evidence>
<dbReference type="PANTHER" id="PTHR46696">
    <property type="entry name" value="P450, PUTATIVE (EUROFUNG)-RELATED"/>
    <property type="match status" value="1"/>
</dbReference>
<keyword evidence="5" id="KW-1185">Reference proteome</keyword>
<dbReference type="PRINTS" id="PR00359">
    <property type="entry name" value="BP450"/>
</dbReference>
<dbReference type="InterPro" id="IPR001128">
    <property type="entry name" value="Cyt_P450"/>
</dbReference>
<dbReference type="SUPFAM" id="SSF48264">
    <property type="entry name" value="Cytochrome P450"/>
    <property type="match status" value="1"/>
</dbReference>
<dbReference type="Gene3D" id="1.10.630.10">
    <property type="entry name" value="Cytochrome P450"/>
    <property type="match status" value="1"/>
</dbReference>
<comment type="cofactor">
    <cofactor evidence="1">
        <name>heme</name>
        <dbReference type="ChEBI" id="CHEBI:30413"/>
    </cofactor>
</comment>
<keyword evidence="3" id="KW-0479">Metal-binding</keyword>
<evidence type="ECO:0000256" key="1">
    <source>
        <dbReference type="ARBA" id="ARBA00001971"/>
    </source>
</evidence>
<dbReference type="Proteomes" id="UP001254608">
    <property type="component" value="Unassembled WGS sequence"/>
</dbReference>